<name>A0ABD6QLP1_MYCFO</name>
<accession>A0ABD6QLP1</accession>
<dbReference type="EMBL" id="MBER01000071">
    <property type="protein sequence ID" value="OMC44732.1"/>
    <property type="molecule type" value="Genomic_DNA"/>
</dbReference>
<proteinExistence type="predicted"/>
<gene>
    <name evidence="1" type="ORF">A5742_27425</name>
</gene>
<sequence>MEHADYAAVAAAIREQLLAYAAEVWAAATLDDEGLARLVELMVPTVQAAQEQIASYTSVYFGEVTGTDPVAVSSDVVDGRGVPAEQVYARPIVTARTELSRGRSVEKALDAGGRRLQNLAGTDVQMAKVRQAHVSLQAGGARFFRRVLTGRENCGLCVIASTQRYRRGNLMSIHPGCDCDIDVLPPGMDLDQVIDVDLLNSTHDQVKAFAGVADRGGRAVDYRKLIVTHEHGEVGPVLAWRGQQFTSKADLK</sequence>
<evidence type="ECO:0000313" key="2">
    <source>
        <dbReference type="Proteomes" id="UP000187001"/>
    </source>
</evidence>
<reference evidence="1 2" key="1">
    <citation type="submission" date="2016-07" db="EMBL/GenBank/DDBJ databases">
        <authorList>
            <person name="Sutton G."/>
            <person name="Brinkac L."/>
            <person name="Sanka R."/>
            <person name="Adams M."/>
            <person name="Lau E."/>
            <person name="Kumar A."/>
            <person name="Macaden R."/>
        </authorList>
    </citation>
    <scope>NUCLEOTIDE SEQUENCE [LARGE SCALE GENOMIC DNA]</scope>
    <source>
        <strain evidence="1 2">GA-0871</strain>
    </source>
</reference>
<organism evidence="1 2">
    <name type="scientific">Mycolicibacterium fortuitum</name>
    <name type="common">Mycobacterium fortuitum</name>
    <dbReference type="NCBI Taxonomy" id="1766"/>
    <lineage>
        <taxon>Bacteria</taxon>
        <taxon>Bacillati</taxon>
        <taxon>Actinomycetota</taxon>
        <taxon>Actinomycetes</taxon>
        <taxon>Mycobacteriales</taxon>
        <taxon>Mycobacteriaceae</taxon>
        <taxon>Mycolicibacterium</taxon>
    </lineage>
</organism>
<dbReference type="RefSeq" id="WP_076205470.1">
    <property type="nucleotide sequence ID" value="NZ_MBER01000071.1"/>
</dbReference>
<dbReference type="AlphaFoldDB" id="A0ABD6QLP1"/>
<dbReference type="Proteomes" id="UP000187001">
    <property type="component" value="Unassembled WGS sequence"/>
</dbReference>
<evidence type="ECO:0008006" key="3">
    <source>
        <dbReference type="Google" id="ProtNLM"/>
    </source>
</evidence>
<protein>
    <recommendedName>
        <fullName evidence="3">Capsid maturation protease</fullName>
    </recommendedName>
</protein>
<evidence type="ECO:0000313" key="1">
    <source>
        <dbReference type="EMBL" id="OMC44732.1"/>
    </source>
</evidence>
<comment type="caution">
    <text evidence="1">The sequence shown here is derived from an EMBL/GenBank/DDBJ whole genome shotgun (WGS) entry which is preliminary data.</text>
</comment>